<dbReference type="InterPro" id="IPR011037">
    <property type="entry name" value="Pyrv_Knase-like_insert_dom_sf"/>
</dbReference>
<comment type="caution">
    <text evidence="2">The sequence shown here is derived from an EMBL/GenBank/DDBJ whole genome shotgun (WGS) entry which is preliminary data.</text>
</comment>
<dbReference type="SUPFAM" id="SSF50800">
    <property type="entry name" value="PK beta-barrel domain-like"/>
    <property type="match status" value="1"/>
</dbReference>
<evidence type="ECO:0000313" key="3">
    <source>
        <dbReference type="Proteomes" id="UP000539350"/>
    </source>
</evidence>
<evidence type="ECO:0000313" key="2">
    <source>
        <dbReference type="EMBL" id="MBA6413876.1"/>
    </source>
</evidence>
<dbReference type="InterPro" id="IPR005303">
    <property type="entry name" value="MOCOS_middle"/>
</dbReference>
<proteinExistence type="predicted"/>
<dbReference type="Pfam" id="PF03476">
    <property type="entry name" value="MOSC_N"/>
    <property type="match status" value="1"/>
</dbReference>
<gene>
    <name evidence="2" type="ORF">H2508_12210</name>
</gene>
<keyword evidence="3" id="KW-1185">Reference proteome</keyword>
<organism evidence="2 3">
    <name type="scientific">Sediminihaliea albiluteola</name>
    <dbReference type="NCBI Taxonomy" id="2758564"/>
    <lineage>
        <taxon>Bacteria</taxon>
        <taxon>Pseudomonadati</taxon>
        <taxon>Pseudomonadota</taxon>
        <taxon>Gammaproteobacteria</taxon>
        <taxon>Cellvibrionales</taxon>
        <taxon>Halieaceae</taxon>
        <taxon>Sediminihaliea</taxon>
    </lineage>
</organism>
<dbReference type="Proteomes" id="UP000539350">
    <property type="component" value="Unassembled WGS sequence"/>
</dbReference>
<name>A0A7W2TXQ8_9GAMM</name>
<protein>
    <submittedName>
        <fullName evidence="2">MOSC N-terminal beta barrel domain-containing protein</fullName>
    </submittedName>
</protein>
<accession>A0A7W2TXQ8</accession>
<dbReference type="EMBL" id="JACFXU010000017">
    <property type="protein sequence ID" value="MBA6413876.1"/>
    <property type="molecule type" value="Genomic_DNA"/>
</dbReference>
<dbReference type="PROSITE" id="PS51340">
    <property type="entry name" value="MOSC"/>
    <property type="match status" value="1"/>
</dbReference>
<dbReference type="GO" id="GO:0030151">
    <property type="term" value="F:molybdenum ion binding"/>
    <property type="evidence" value="ECO:0007669"/>
    <property type="project" value="InterPro"/>
</dbReference>
<dbReference type="GO" id="GO:0030170">
    <property type="term" value="F:pyridoxal phosphate binding"/>
    <property type="evidence" value="ECO:0007669"/>
    <property type="project" value="InterPro"/>
</dbReference>
<sequence length="294" mass="32915">MRAVARVKEIWRYPVKSMGGESLSSCLLTEQGFVGDRLWAVTDGDGDIKSARQWPKLLEMVAQYKDSSPNSRKVYSANVPDVLVLIPGGSTVSTRTAETNTRLSDYVGKTCRLEPLRSPSDTSFYRPKKDRDLSTLSVELDQLEDEAELDFSQTPQEMFELLSQYMTPPGTYYDSFPMHLLSSNTLAYLESEAGINANVRRFRPNVLLEFFDSDSPSAEFNLIGKTVRLGEATISPQAKTIRCSIPSRPQPLMNIDAEPKMTRAMVDLMQRHIGVYSNIITPGKVSVGDEVWLN</sequence>
<dbReference type="RefSeq" id="WP_182174068.1">
    <property type="nucleotide sequence ID" value="NZ_JACFXU010000017.1"/>
</dbReference>
<dbReference type="GO" id="GO:0003824">
    <property type="term" value="F:catalytic activity"/>
    <property type="evidence" value="ECO:0007669"/>
    <property type="project" value="InterPro"/>
</dbReference>
<dbReference type="InterPro" id="IPR005302">
    <property type="entry name" value="MoCF_Sase_C"/>
</dbReference>
<evidence type="ECO:0000259" key="1">
    <source>
        <dbReference type="PROSITE" id="PS51340"/>
    </source>
</evidence>
<dbReference type="AlphaFoldDB" id="A0A7W2TXQ8"/>
<dbReference type="Gene3D" id="2.40.33.20">
    <property type="entry name" value="PK beta-barrel domain-like"/>
    <property type="match status" value="1"/>
</dbReference>
<dbReference type="Pfam" id="PF03473">
    <property type="entry name" value="MOSC"/>
    <property type="match status" value="1"/>
</dbReference>
<feature type="domain" description="MOSC" evidence="1">
    <location>
        <begin position="141"/>
        <end position="294"/>
    </location>
</feature>
<reference evidence="2 3" key="1">
    <citation type="submission" date="2020-07" db="EMBL/GenBank/DDBJ databases">
        <title>Halieaceae bacterium, F7430, whole genome shotgun sequencing project.</title>
        <authorList>
            <person name="Jiang S."/>
            <person name="Liu Z.W."/>
            <person name="Du Z.J."/>
        </authorList>
    </citation>
    <scope>NUCLEOTIDE SEQUENCE [LARGE SCALE GENOMIC DNA]</scope>
    <source>
        <strain evidence="2 3">F7430</strain>
    </source>
</reference>